<dbReference type="Proteomes" id="UP000198356">
    <property type="component" value="Unassembled WGS sequence"/>
</dbReference>
<keyword evidence="1" id="KW-0732">Signal</keyword>
<keyword evidence="3" id="KW-1185">Reference proteome</keyword>
<protein>
    <submittedName>
        <fullName evidence="2">Uncharacterized protein</fullName>
    </submittedName>
</protein>
<evidence type="ECO:0000313" key="2">
    <source>
        <dbReference type="EMBL" id="SNS72415.1"/>
    </source>
</evidence>
<dbReference type="OrthoDB" id="5815475at2"/>
<dbReference type="EMBL" id="FZOU01000002">
    <property type="protein sequence ID" value="SNS72415.1"/>
    <property type="molecule type" value="Genomic_DNA"/>
</dbReference>
<organism evidence="2 3">
    <name type="scientific">Granulicella rosea</name>
    <dbReference type="NCBI Taxonomy" id="474952"/>
    <lineage>
        <taxon>Bacteria</taxon>
        <taxon>Pseudomonadati</taxon>
        <taxon>Acidobacteriota</taxon>
        <taxon>Terriglobia</taxon>
        <taxon>Terriglobales</taxon>
        <taxon>Acidobacteriaceae</taxon>
        <taxon>Granulicella</taxon>
    </lineage>
</organism>
<reference evidence="2 3" key="1">
    <citation type="submission" date="2017-06" db="EMBL/GenBank/DDBJ databases">
        <authorList>
            <person name="Kim H.J."/>
            <person name="Triplett B.A."/>
        </authorList>
    </citation>
    <scope>NUCLEOTIDE SEQUENCE [LARGE SCALE GENOMIC DNA]</scope>
    <source>
        <strain evidence="2 3">DSM 18704</strain>
    </source>
</reference>
<feature type="chain" id="PRO_5013235258" evidence="1">
    <location>
        <begin position="27"/>
        <end position="300"/>
    </location>
</feature>
<feature type="signal peptide" evidence="1">
    <location>
        <begin position="1"/>
        <end position="26"/>
    </location>
</feature>
<sequence>MREQTIKRRIQAAMVCGALFYASARAQEPVQNEAVARVQASEPAIGGMRRSTNVAVGSPAAKLFSSPDAPIVSSSLPEEAAGKSKDGSTKIHGHWVIEVKRKDGTVKERREFENSYVGGYIMGLYLAGFDVPADPAISFSSSTNGPGSVCNGLTTVNTCIIVESLTAGHGAVDATATYYNSCTPVPSGCFGGLTATLMPAGGPYTSWVLSGTVTMPASGTFDTVGTSISGCYSPGFNSPTNVSPSACYSNAVTYADNVFNGSTTGPYLTNNGFTSTTLPGGPVTVTTGETLVFTVTISFS</sequence>
<dbReference type="AlphaFoldDB" id="A0A239GU56"/>
<name>A0A239GU56_9BACT</name>
<gene>
    <name evidence="2" type="ORF">SAMN05421770_10274</name>
</gene>
<proteinExistence type="predicted"/>
<accession>A0A239GU56</accession>
<evidence type="ECO:0000256" key="1">
    <source>
        <dbReference type="SAM" id="SignalP"/>
    </source>
</evidence>
<evidence type="ECO:0000313" key="3">
    <source>
        <dbReference type="Proteomes" id="UP000198356"/>
    </source>
</evidence>
<dbReference type="RefSeq" id="WP_142988247.1">
    <property type="nucleotide sequence ID" value="NZ_FZOU01000002.1"/>
</dbReference>